<proteinExistence type="predicted"/>
<dbReference type="Gene3D" id="3.40.50.1820">
    <property type="entry name" value="alpha/beta hydrolase"/>
    <property type="match status" value="1"/>
</dbReference>
<comment type="caution">
    <text evidence="1">The sequence shown here is derived from an EMBL/GenBank/DDBJ whole genome shotgun (WGS) entry which is preliminary data.</text>
</comment>
<evidence type="ECO:0000313" key="2">
    <source>
        <dbReference type="Proteomes" id="UP000282460"/>
    </source>
</evidence>
<dbReference type="RefSeq" id="WP_121658849.1">
    <property type="nucleotide sequence ID" value="NZ_BMEK01000001.1"/>
</dbReference>
<reference evidence="1 2" key="1">
    <citation type="submission" date="2018-10" db="EMBL/GenBank/DDBJ databases">
        <authorList>
            <person name="Li J."/>
        </authorList>
    </citation>
    <scope>NUCLEOTIDE SEQUENCE [LARGE SCALE GENOMIC DNA]</scope>
    <source>
        <strain evidence="1 2">ZD1-4</strain>
    </source>
</reference>
<dbReference type="Proteomes" id="UP000282460">
    <property type="component" value="Unassembled WGS sequence"/>
</dbReference>
<accession>A0A3L7J7N3</accession>
<dbReference type="EMBL" id="RCWJ01000001">
    <property type="protein sequence ID" value="RLQ86489.1"/>
    <property type="molecule type" value="Genomic_DNA"/>
</dbReference>
<evidence type="ECO:0008006" key="3">
    <source>
        <dbReference type="Google" id="ProtNLM"/>
    </source>
</evidence>
<dbReference type="OrthoDB" id="70765at2"/>
<gene>
    <name evidence="1" type="ORF">D9V28_02110</name>
</gene>
<evidence type="ECO:0000313" key="1">
    <source>
        <dbReference type="EMBL" id="RLQ86489.1"/>
    </source>
</evidence>
<protein>
    <recommendedName>
        <fullName evidence="3">Alpha/beta hydrolase</fullName>
    </recommendedName>
</protein>
<dbReference type="AlphaFoldDB" id="A0A3L7J7N3"/>
<keyword evidence="2" id="KW-1185">Reference proteome</keyword>
<organism evidence="1 2">
    <name type="scientific">Mycetocola zhadangensis</name>
    <dbReference type="NCBI Taxonomy" id="1164595"/>
    <lineage>
        <taxon>Bacteria</taxon>
        <taxon>Bacillati</taxon>
        <taxon>Actinomycetota</taxon>
        <taxon>Actinomycetes</taxon>
        <taxon>Micrococcales</taxon>
        <taxon>Microbacteriaceae</taxon>
        <taxon>Mycetocola</taxon>
    </lineage>
</organism>
<dbReference type="InterPro" id="IPR029058">
    <property type="entry name" value="AB_hydrolase_fold"/>
</dbReference>
<sequence>MASRTLARGANANSPVAVLLPGTGYTIHAPLLYWSGKLLAERGWHVQGVEWEVDAAAGPVSFVEEAVTAAFEDAPGTSRRLIVAKSFGCFALPWAQREGVAGIWLTPVLTSDDVTAALRNASSSHLAIGGNADEMWLPDAVAGTRARVVNVIDADHSLTVKNDWRASLSAQSRVFDAVSTHLDELAF</sequence>
<name>A0A3L7J7N3_9MICO</name>
<dbReference type="SUPFAM" id="SSF53474">
    <property type="entry name" value="alpha/beta-Hydrolases"/>
    <property type="match status" value="1"/>
</dbReference>